<reference evidence="1 2" key="1">
    <citation type="submission" date="2022-05" db="EMBL/GenBank/DDBJ databases">
        <authorList>
            <consortium name="Genoscope - CEA"/>
            <person name="William W."/>
        </authorList>
    </citation>
    <scope>NUCLEOTIDE SEQUENCE [LARGE SCALE GENOMIC DNA]</scope>
</reference>
<name>A0AAU9WDN8_9CNID</name>
<keyword evidence="2" id="KW-1185">Reference proteome</keyword>
<evidence type="ECO:0000313" key="1">
    <source>
        <dbReference type="EMBL" id="CAH3111049.1"/>
    </source>
</evidence>
<dbReference type="AlphaFoldDB" id="A0AAU9WDN8"/>
<proteinExistence type="predicted"/>
<dbReference type="EMBL" id="CALNXJ010000012">
    <property type="protein sequence ID" value="CAH3111049.1"/>
    <property type="molecule type" value="Genomic_DNA"/>
</dbReference>
<sequence>KFLERYTKAYETHFPLKKLKRRLHFRKPWISQGLLKSVKQKNKLYKQYISNPSLWNEAKYKTYKNKLNHSLRIAKPTWRLLNEVLNSKKLRPKPNSVFKVDDQDISDPMEIANRFCHYFSNIGPSLAKTNSTYDLV</sequence>
<comment type="caution">
    <text evidence="1">The sequence shown here is derived from an EMBL/GenBank/DDBJ whole genome shotgun (WGS) entry which is preliminary data.</text>
</comment>
<evidence type="ECO:0000313" key="2">
    <source>
        <dbReference type="Proteomes" id="UP001159428"/>
    </source>
</evidence>
<dbReference type="Proteomes" id="UP001159428">
    <property type="component" value="Unassembled WGS sequence"/>
</dbReference>
<organism evidence="1 2">
    <name type="scientific">Pocillopora meandrina</name>
    <dbReference type="NCBI Taxonomy" id="46732"/>
    <lineage>
        <taxon>Eukaryota</taxon>
        <taxon>Metazoa</taxon>
        <taxon>Cnidaria</taxon>
        <taxon>Anthozoa</taxon>
        <taxon>Hexacorallia</taxon>
        <taxon>Scleractinia</taxon>
        <taxon>Astrocoeniina</taxon>
        <taxon>Pocilloporidae</taxon>
        <taxon>Pocillopora</taxon>
    </lineage>
</organism>
<feature type="non-terminal residue" evidence="1">
    <location>
        <position position="1"/>
    </location>
</feature>
<accession>A0AAU9WDN8</accession>
<gene>
    <name evidence="1" type="ORF">PMEA_00003926</name>
</gene>
<protein>
    <submittedName>
        <fullName evidence="1">Uncharacterized protein</fullName>
    </submittedName>
</protein>